<dbReference type="AlphaFoldDB" id="A0A1F6WW65"/>
<gene>
    <name evidence="2" type="ORF">A3A05_02115</name>
</gene>
<reference evidence="2 3" key="1">
    <citation type="journal article" date="2016" name="Nat. Commun.">
        <title>Thousands of microbial genomes shed light on interconnected biogeochemical processes in an aquifer system.</title>
        <authorList>
            <person name="Anantharaman K."/>
            <person name="Brown C.T."/>
            <person name="Hug L.A."/>
            <person name="Sharon I."/>
            <person name="Castelle C.J."/>
            <person name="Probst A.J."/>
            <person name="Thomas B.C."/>
            <person name="Singh A."/>
            <person name="Wilkins M.J."/>
            <person name="Karaoz U."/>
            <person name="Brodie E.L."/>
            <person name="Williams K.H."/>
            <person name="Hubbard S.S."/>
            <person name="Banfield J.F."/>
        </authorList>
    </citation>
    <scope>NUCLEOTIDE SEQUENCE [LARGE SCALE GENOMIC DNA]</scope>
</reference>
<proteinExistence type="predicted"/>
<comment type="caution">
    <text evidence="2">The sequence shown here is derived from an EMBL/GenBank/DDBJ whole genome shotgun (WGS) entry which is preliminary data.</text>
</comment>
<evidence type="ECO:0000256" key="1">
    <source>
        <dbReference type="SAM" id="MobiDB-lite"/>
    </source>
</evidence>
<dbReference type="Proteomes" id="UP000176187">
    <property type="component" value="Unassembled WGS sequence"/>
</dbReference>
<dbReference type="STRING" id="1801774.A3A05_02115"/>
<feature type="compositionally biased region" description="Polar residues" evidence="1">
    <location>
        <begin position="582"/>
        <end position="591"/>
    </location>
</feature>
<feature type="region of interest" description="Disordered" evidence="1">
    <location>
        <begin position="351"/>
        <end position="374"/>
    </location>
</feature>
<evidence type="ECO:0000313" key="2">
    <source>
        <dbReference type="EMBL" id="OGI86137.1"/>
    </source>
</evidence>
<accession>A0A1F6WW65</accession>
<name>A0A1F6WW65_9BACT</name>
<feature type="region of interest" description="Disordered" evidence="1">
    <location>
        <begin position="549"/>
        <end position="610"/>
    </location>
</feature>
<evidence type="ECO:0000313" key="3">
    <source>
        <dbReference type="Proteomes" id="UP000176187"/>
    </source>
</evidence>
<sequence>MNKLLTIIVVFFGIFLGSFVIYAQTNDSATAPEIIYPVIELGNCKDKTECFAYCELPLNGKQCLAFAKTHQLLPEEEIRVAEKVLGVKGGPGGCNSKASCENYCDDVANIEACIAFAEENGLMKGRDLEEAKKVRAVIQSGKSLPGDCRNKNACENYCKNPEHMEECLAFAEASGFLPPEELAQAKIFMPLMKKGETPGACKSKEECDAYCESDEHFEECISFAEKHGMIPAEEREHIEAFKKAGGKGPGGCKGRQCQAFCEQPGNQQACFEWAKENGVLKEDDLRRMEEGRQQIEKVLGDAPPEVASCLEGALGPGGVEKMRSGGFFGGEAMGEKMHACFEGFMSQMGGEFGGSNGEHGGPNGEPGRGGDFSGPGGCKGPDECMAYCKDHMEECQSFVPPASGGQGSFSGGGPGPGNMDECAKLNGDWNGTRCDFGQKECIKQGGTWDGKTCNFQFGQPDINGGKPSRGLPPGEYRGPGGCSTGEECKIYCETHPEECIGAKPPGDGPEYQTESQTQYYRGAEECIKQGGQWADGKCFFGSQYEIEKGEHIPSPLGESQQKFQQQYDQQYQQEFQKQYNQPTPNTSGDQNYQMTPEQQTQYQQQYQPVQ</sequence>
<feature type="compositionally biased region" description="Low complexity" evidence="1">
    <location>
        <begin position="592"/>
        <end position="610"/>
    </location>
</feature>
<feature type="compositionally biased region" description="Low complexity" evidence="1">
    <location>
        <begin position="560"/>
        <end position="581"/>
    </location>
</feature>
<dbReference type="EMBL" id="MFUY01000014">
    <property type="protein sequence ID" value="OGI86137.1"/>
    <property type="molecule type" value="Genomic_DNA"/>
</dbReference>
<organism evidence="2 3">
    <name type="scientific">Candidatus Nomurabacteria bacterium RIFCSPLOWO2_01_FULL_41_12</name>
    <dbReference type="NCBI Taxonomy" id="1801774"/>
    <lineage>
        <taxon>Bacteria</taxon>
        <taxon>Candidatus Nomuraibacteriota</taxon>
    </lineage>
</organism>
<protein>
    <submittedName>
        <fullName evidence="2">Uncharacterized protein</fullName>
    </submittedName>
</protein>